<reference evidence="12" key="1">
    <citation type="submission" date="2020-09" db="EMBL/GenBank/DDBJ databases">
        <title>Genome-Enabled Discovery of Anthraquinone Biosynthesis in Senna tora.</title>
        <authorList>
            <person name="Kang S.-H."/>
            <person name="Pandey R.P."/>
            <person name="Lee C.-M."/>
            <person name="Sim J.-S."/>
            <person name="Jeong J.-T."/>
            <person name="Choi B.-S."/>
            <person name="Jung M."/>
            <person name="Ginzburg D."/>
            <person name="Zhao K."/>
            <person name="Won S.Y."/>
            <person name="Oh T.-J."/>
            <person name="Yu Y."/>
            <person name="Kim N.-H."/>
            <person name="Lee O.R."/>
            <person name="Lee T.-H."/>
            <person name="Bashyal P."/>
            <person name="Kim T.-S."/>
            <person name="Lee W.-H."/>
            <person name="Kawkins C."/>
            <person name="Kim C.-K."/>
            <person name="Kim J.S."/>
            <person name="Ahn B.O."/>
            <person name="Rhee S.Y."/>
            <person name="Sohng J.K."/>
        </authorList>
    </citation>
    <scope>NUCLEOTIDE SEQUENCE</scope>
    <source>
        <tissue evidence="12">Leaf</tissue>
    </source>
</reference>
<feature type="domain" description="EF-hand" evidence="10">
    <location>
        <begin position="48"/>
        <end position="83"/>
    </location>
</feature>
<dbReference type="SMART" id="SM00027">
    <property type="entry name" value="EH"/>
    <property type="match status" value="1"/>
</dbReference>
<dbReference type="Gene3D" id="3.40.50.300">
    <property type="entry name" value="P-loop containing nucleotide triphosphate hydrolases"/>
    <property type="match status" value="1"/>
</dbReference>
<dbReference type="GO" id="GO:0005509">
    <property type="term" value="F:calcium ion binding"/>
    <property type="evidence" value="ECO:0007669"/>
    <property type="project" value="InterPro"/>
</dbReference>
<gene>
    <name evidence="12" type="ORF">G2W53_029854</name>
</gene>
<keyword evidence="5" id="KW-0547">Nucleotide-binding</keyword>
<evidence type="ECO:0000256" key="5">
    <source>
        <dbReference type="ARBA" id="ARBA00022741"/>
    </source>
</evidence>
<dbReference type="GO" id="GO:0010008">
    <property type="term" value="C:endosome membrane"/>
    <property type="evidence" value="ECO:0007669"/>
    <property type="project" value="UniProtKB-SubCell"/>
</dbReference>
<dbReference type="Pfam" id="PF16880">
    <property type="entry name" value="EHD_N"/>
    <property type="match status" value="1"/>
</dbReference>
<evidence type="ECO:0000256" key="6">
    <source>
        <dbReference type="ARBA" id="ARBA00022753"/>
    </source>
</evidence>
<evidence type="ECO:0000259" key="11">
    <source>
        <dbReference type="PROSITE" id="PS51718"/>
    </source>
</evidence>
<dbReference type="GO" id="GO:0006897">
    <property type="term" value="P:endocytosis"/>
    <property type="evidence" value="ECO:0007669"/>
    <property type="project" value="TreeGrafter"/>
</dbReference>
<organism evidence="12 13">
    <name type="scientific">Senna tora</name>
    <dbReference type="NCBI Taxonomy" id="362788"/>
    <lineage>
        <taxon>Eukaryota</taxon>
        <taxon>Viridiplantae</taxon>
        <taxon>Streptophyta</taxon>
        <taxon>Embryophyta</taxon>
        <taxon>Tracheophyta</taxon>
        <taxon>Spermatophyta</taxon>
        <taxon>Magnoliopsida</taxon>
        <taxon>eudicotyledons</taxon>
        <taxon>Gunneridae</taxon>
        <taxon>Pentapetalae</taxon>
        <taxon>rosids</taxon>
        <taxon>fabids</taxon>
        <taxon>Fabales</taxon>
        <taxon>Fabaceae</taxon>
        <taxon>Caesalpinioideae</taxon>
        <taxon>Cassia clade</taxon>
        <taxon>Senna</taxon>
    </lineage>
</organism>
<dbReference type="InterPro" id="IPR040990">
    <property type="entry name" value="DUF5600"/>
</dbReference>
<dbReference type="PROSITE" id="PS50222">
    <property type="entry name" value="EF_HAND_2"/>
    <property type="match status" value="1"/>
</dbReference>
<dbReference type="InterPro" id="IPR002048">
    <property type="entry name" value="EF_hand_dom"/>
</dbReference>
<dbReference type="AlphaFoldDB" id="A0A834WA45"/>
<keyword evidence="3" id="KW-1003">Cell membrane</keyword>
<evidence type="ECO:0000259" key="10">
    <source>
        <dbReference type="PROSITE" id="PS50222"/>
    </source>
</evidence>
<comment type="subcellular location">
    <subcellularLocation>
        <location evidence="1">Cell membrane</location>
        <topology evidence="1">Peripheral membrane protein</topology>
        <orientation evidence="1">Cytoplasmic side</orientation>
    </subcellularLocation>
    <subcellularLocation>
        <location evidence="2">Endosome membrane</location>
        <topology evidence="2">Peripheral membrane protein</topology>
    </subcellularLocation>
</comment>
<dbReference type="GO" id="GO:0016197">
    <property type="term" value="P:endosomal transport"/>
    <property type="evidence" value="ECO:0007669"/>
    <property type="project" value="TreeGrafter"/>
</dbReference>
<dbReference type="PANTHER" id="PTHR11216">
    <property type="entry name" value="EH DOMAIN"/>
    <property type="match status" value="1"/>
</dbReference>
<dbReference type="PANTHER" id="PTHR11216:SF31">
    <property type="entry name" value="AT21416P"/>
    <property type="match status" value="1"/>
</dbReference>
<dbReference type="InterPro" id="IPR011992">
    <property type="entry name" value="EF-hand-dom_pair"/>
</dbReference>
<dbReference type="CDD" id="cd00052">
    <property type="entry name" value="EH"/>
    <property type="match status" value="1"/>
</dbReference>
<dbReference type="InterPro" id="IPR000261">
    <property type="entry name" value="EH_dom"/>
</dbReference>
<sequence>MEIDSMSLSSVPKEHEKIYQEWFSYADSDSDGRLTGTDAIKFFGLSGLSRQDLKQVWAIADLKRQGYLGFTEFIIAMQLVSLAQSGQAITRDLLSSDVDLENLKPPNMEVSSQLQPSISANWFSTKSTKKVPLSSVTSITDGLKRLYIEKLKPLEVTYRFNDFVSPALGNSDFDAKPMVMLLGAHIGPEPTTDRFVVVMSGPDERSIPGNTVAVQADMPFSGLTSFGTSFLSKFECSQMPHPLLEHITFVDTPGVLSGEKQRTQRQYDFTGVTSWFAAKCDLILLLFDPHKLDVSDEFKRVISSLRGHDDKIRVVLNKSDQIDTQQLMRVYGALMWSLGKVLNTPEVMRVYIGSFNDKPVNEAVGGPLGKELFEKEQDDLLSDLKDIPKKACDRRINEFVKRARAVKIHAYIISHLKKEMPSMIGKAKTQQRLINNLEAEFGKVQKEFHLPPGDFPNVEHFREVLGGYNIDKFERLKPKMIQAVDDMLAYDIPNLLKNFKNPYDC</sequence>
<dbReference type="SUPFAM" id="SSF47473">
    <property type="entry name" value="EF-hand"/>
    <property type="match status" value="1"/>
</dbReference>
<dbReference type="GO" id="GO:0005525">
    <property type="term" value="F:GTP binding"/>
    <property type="evidence" value="ECO:0007669"/>
    <property type="project" value="InterPro"/>
</dbReference>
<evidence type="ECO:0000313" key="12">
    <source>
        <dbReference type="EMBL" id="KAF7815885.1"/>
    </source>
</evidence>
<keyword evidence="7" id="KW-0106">Calcium</keyword>
<dbReference type="PROSITE" id="PS50031">
    <property type="entry name" value="EH"/>
    <property type="match status" value="1"/>
</dbReference>
<evidence type="ECO:0000256" key="4">
    <source>
        <dbReference type="ARBA" id="ARBA00022723"/>
    </source>
</evidence>
<evidence type="ECO:0000313" key="13">
    <source>
        <dbReference type="Proteomes" id="UP000634136"/>
    </source>
</evidence>
<dbReference type="CDD" id="cd09913">
    <property type="entry name" value="EHD"/>
    <property type="match status" value="1"/>
</dbReference>
<keyword evidence="6" id="KW-0967">Endosome</keyword>
<protein>
    <submittedName>
        <fullName evidence="12">EH domain-containing protein 1</fullName>
    </submittedName>
</protein>
<dbReference type="InterPro" id="IPR027417">
    <property type="entry name" value="P-loop_NTPase"/>
</dbReference>
<evidence type="ECO:0000256" key="2">
    <source>
        <dbReference type="ARBA" id="ARBA00004481"/>
    </source>
</evidence>
<name>A0A834WA45_9FABA</name>
<comment type="caution">
    <text evidence="12">The sequence shown here is derived from an EMBL/GenBank/DDBJ whole genome shotgun (WGS) entry which is preliminary data.</text>
</comment>
<dbReference type="Pfam" id="PF12763">
    <property type="entry name" value="EH"/>
    <property type="match status" value="1"/>
</dbReference>
<feature type="domain" description="Dynamin-type G" evidence="11">
    <location>
        <begin position="148"/>
        <end position="389"/>
    </location>
</feature>
<dbReference type="InterPro" id="IPR030381">
    <property type="entry name" value="G_DYNAMIN_dom"/>
</dbReference>
<evidence type="ECO:0000256" key="3">
    <source>
        <dbReference type="ARBA" id="ARBA00022475"/>
    </source>
</evidence>
<dbReference type="Pfam" id="PF00350">
    <property type="entry name" value="Dynamin_N"/>
    <property type="match status" value="1"/>
</dbReference>
<proteinExistence type="predicted"/>
<dbReference type="Proteomes" id="UP000634136">
    <property type="component" value="Unassembled WGS sequence"/>
</dbReference>
<evidence type="ECO:0000259" key="9">
    <source>
        <dbReference type="PROSITE" id="PS50031"/>
    </source>
</evidence>
<keyword evidence="13" id="KW-1185">Reference proteome</keyword>
<evidence type="ECO:0000256" key="1">
    <source>
        <dbReference type="ARBA" id="ARBA00004413"/>
    </source>
</evidence>
<dbReference type="Pfam" id="PF18150">
    <property type="entry name" value="DUF5600"/>
    <property type="match status" value="1"/>
</dbReference>
<accession>A0A834WA45</accession>
<dbReference type="Gene3D" id="1.10.268.20">
    <property type="match status" value="2"/>
</dbReference>
<dbReference type="EMBL" id="JAAIUW010000009">
    <property type="protein sequence ID" value="KAF7815885.1"/>
    <property type="molecule type" value="Genomic_DNA"/>
</dbReference>
<dbReference type="InterPro" id="IPR031692">
    <property type="entry name" value="EHD_N"/>
</dbReference>
<dbReference type="Gene3D" id="1.10.238.10">
    <property type="entry name" value="EF-hand"/>
    <property type="match status" value="1"/>
</dbReference>
<keyword evidence="8" id="KW-0472">Membrane</keyword>
<evidence type="ECO:0000256" key="8">
    <source>
        <dbReference type="ARBA" id="ARBA00023136"/>
    </source>
</evidence>
<dbReference type="InterPro" id="IPR045063">
    <property type="entry name" value="Dynamin_N"/>
</dbReference>
<dbReference type="PROSITE" id="PS51718">
    <property type="entry name" value="G_DYNAMIN_2"/>
    <property type="match status" value="1"/>
</dbReference>
<keyword evidence="4" id="KW-0479">Metal-binding</keyword>
<dbReference type="OrthoDB" id="1716625at2759"/>
<dbReference type="GO" id="GO:0005886">
    <property type="term" value="C:plasma membrane"/>
    <property type="evidence" value="ECO:0007669"/>
    <property type="project" value="UniProtKB-SubCell"/>
</dbReference>
<evidence type="ECO:0000256" key="7">
    <source>
        <dbReference type="ARBA" id="ARBA00022837"/>
    </source>
</evidence>
<feature type="domain" description="EH" evidence="9">
    <location>
        <begin position="15"/>
        <end position="109"/>
    </location>
</feature>
<dbReference type="SUPFAM" id="SSF52540">
    <property type="entry name" value="P-loop containing nucleoside triphosphate hydrolases"/>
    <property type="match status" value="1"/>
</dbReference>